<name>A0A3G5A7N6_9VIRU</name>
<evidence type="ECO:0000313" key="1">
    <source>
        <dbReference type="EMBL" id="AYV81843.1"/>
    </source>
</evidence>
<protein>
    <submittedName>
        <fullName evidence="1">Uncharacterized protein</fullName>
    </submittedName>
</protein>
<accession>A0A3G5A7N6</accession>
<sequence length="285" mass="33244">MSISEYIVAFLICWYGKDLYTKITSFKWPIKKLDVTDEAIALVRSRKDIYTLCSTNSYDPLLLCKAILQEANPDSLEILSHLVKSNVIFEMIHTGLNNGEYTLRKALMMSKQIWLPDKRFHISQEKLRSAIFKISKDEFKYLTNMVSSVFIGTNIADLISQEAITHEDIDNLYNEIDKDVIDFEFCMFIGDPELEIKYLKHKINSFSDKLKKIDRKAFLELGLERENKLIVEIKHLEEKQLEFKQHITALLTNNDRLASDLYTKESHINCMNKMIGEMRGILKQT</sequence>
<gene>
    <name evidence="1" type="ORF">Harvfovirus68_4</name>
</gene>
<reference evidence="1" key="1">
    <citation type="submission" date="2018-10" db="EMBL/GenBank/DDBJ databases">
        <title>Hidden diversity of soil giant viruses.</title>
        <authorList>
            <person name="Schulz F."/>
            <person name="Alteio L."/>
            <person name="Goudeau D."/>
            <person name="Ryan E.M."/>
            <person name="Malmstrom R.R."/>
            <person name="Blanchard J."/>
            <person name="Woyke T."/>
        </authorList>
    </citation>
    <scope>NUCLEOTIDE SEQUENCE</scope>
    <source>
        <strain evidence="1">HAV1</strain>
    </source>
</reference>
<dbReference type="EMBL" id="MK072310">
    <property type="protein sequence ID" value="AYV81843.1"/>
    <property type="molecule type" value="Genomic_DNA"/>
</dbReference>
<proteinExistence type="predicted"/>
<organism evidence="1">
    <name type="scientific">Harvfovirus sp</name>
    <dbReference type="NCBI Taxonomy" id="2487768"/>
    <lineage>
        <taxon>Viruses</taxon>
        <taxon>Varidnaviria</taxon>
        <taxon>Bamfordvirae</taxon>
        <taxon>Nucleocytoviricota</taxon>
        <taxon>Megaviricetes</taxon>
        <taxon>Imitervirales</taxon>
        <taxon>Mimiviridae</taxon>
        <taxon>Klosneuvirinae</taxon>
    </lineage>
</organism>